<keyword evidence="12" id="KW-0732">Signal</keyword>
<evidence type="ECO:0000256" key="5">
    <source>
        <dbReference type="ARBA" id="ARBA00022806"/>
    </source>
</evidence>
<dbReference type="PROSITE" id="PS50158">
    <property type="entry name" value="ZF_CCHC"/>
    <property type="match status" value="1"/>
</dbReference>
<dbReference type="GO" id="GO:0005694">
    <property type="term" value="C:chromosome"/>
    <property type="evidence" value="ECO:0007669"/>
    <property type="project" value="TreeGrafter"/>
</dbReference>
<comment type="catalytic activity">
    <reaction evidence="8">
        <text>Couples ATP hydrolysis with the unwinding of duplex DNA by translocating in the 3'-5' direction.</text>
        <dbReference type="EC" id="5.6.2.4"/>
    </reaction>
</comment>
<dbReference type="SMART" id="SM00343">
    <property type="entry name" value="ZnF_C2HC"/>
    <property type="match status" value="1"/>
</dbReference>
<keyword evidence="6" id="KW-0067">ATP-binding</keyword>
<evidence type="ECO:0000256" key="4">
    <source>
        <dbReference type="ARBA" id="ARBA00022801"/>
    </source>
</evidence>
<dbReference type="Pfam" id="PF00270">
    <property type="entry name" value="DEAD"/>
    <property type="match status" value="1"/>
</dbReference>
<evidence type="ECO:0000256" key="8">
    <source>
        <dbReference type="ARBA" id="ARBA00034617"/>
    </source>
</evidence>
<feature type="region of interest" description="Disordered" evidence="11">
    <location>
        <begin position="191"/>
        <end position="321"/>
    </location>
</feature>
<dbReference type="GO" id="GO:0005737">
    <property type="term" value="C:cytoplasm"/>
    <property type="evidence" value="ECO:0007669"/>
    <property type="project" value="TreeGrafter"/>
</dbReference>
<dbReference type="PROSITE" id="PS51192">
    <property type="entry name" value="HELICASE_ATP_BIND_1"/>
    <property type="match status" value="1"/>
</dbReference>
<dbReference type="InterPro" id="IPR021110">
    <property type="entry name" value="DNA_rep_checkpnt_protein"/>
</dbReference>
<evidence type="ECO:0000256" key="3">
    <source>
        <dbReference type="ARBA" id="ARBA00022741"/>
    </source>
</evidence>
<feature type="signal peptide" evidence="12">
    <location>
        <begin position="1"/>
        <end position="19"/>
    </location>
</feature>
<dbReference type="GO" id="GO:0005524">
    <property type="term" value="F:ATP binding"/>
    <property type="evidence" value="ECO:0007669"/>
    <property type="project" value="UniProtKB-KW"/>
</dbReference>
<dbReference type="PANTHER" id="PTHR13710:SF108">
    <property type="entry name" value="ATP-DEPENDENT DNA HELICASE Q4"/>
    <property type="match status" value="1"/>
</dbReference>
<evidence type="ECO:0000256" key="10">
    <source>
        <dbReference type="PROSITE-ProRule" id="PRU00047"/>
    </source>
</evidence>
<dbReference type="PANTHER" id="PTHR13710">
    <property type="entry name" value="DNA HELICASE RECQ FAMILY MEMBER"/>
    <property type="match status" value="1"/>
</dbReference>
<feature type="compositionally biased region" description="Basic and acidic residues" evidence="11">
    <location>
        <begin position="199"/>
        <end position="213"/>
    </location>
</feature>
<dbReference type="FunFam" id="1.10.10.1460:FF:000001">
    <property type="entry name" value="DNA replication regulator Sld2"/>
    <property type="match status" value="1"/>
</dbReference>
<dbReference type="Pfam" id="PF00098">
    <property type="entry name" value="zf-CCHC"/>
    <property type="match status" value="1"/>
</dbReference>
<proteinExistence type="inferred from homology"/>
<dbReference type="InterPro" id="IPR011545">
    <property type="entry name" value="DEAD/DEAH_box_helicase_dom"/>
</dbReference>
<dbReference type="Gene3D" id="3.40.50.300">
    <property type="entry name" value="P-loop containing nucleotide triphosphate hydrolases"/>
    <property type="match status" value="2"/>
</dbReference>
<name>A0A7J7KRR5_BUGNE</name>
<dbReference type="SMART" id="SM00487">
    <property type="entry name" value="DEXDc"/>
    <property type="match status" value="1"/>
</dbReference>
<feature type="domain" description="Helicase C-terminal" evidence="15">
    <location>
        <begin position="699"/>
        <end position="870"/>
    </location>
</feature>
<organism evidence="16 17">
    <name type="scientific">Bugula neritina</name>
    <name type="common">Brown bryozoan</name>
    <name type="synonym">Sertularia neritina</name>
    <dbReference type="NCBI Taxonomy" id="10212"/>
    <lineage>
        <taxon>Eukaryota</taxon>
        <taxon>Metazoa</taxon>
        <taxon>Spiralia</taxon>
        <taxon>Lophotrochozoa</taxon>
        <taxon>Bryozoa</taxon>
        <taxon>Gymnolaemata</taxon>
        <taxon>Cheilostomatida</taxon>
        <taxon>Flustrina</taxon>
        <taxon>Buguloidea</taxon>
        <taxon>Bugulidae</taxon>
        <taxon>Bugula</taxon>
    </lineage>
</organism>
<dbReference type="SUPFAM" id="SSF57756">
    <property type="entry name" value="Retrovirus zinc finger-like domains"/>
    <property type="match status" value="1"/>
</dbReference>
<evidence type="ECO:0000256" key="9">
    <source>
        <dbReference type="ARBA" id="ARBA00034808"/>
    </source>
</evidence>
<dbReference type="OrthoDB" id="10261556at2759"/>
<dbReference type="EC" id="5.6.2.4" evidence="9"/>
<comment type="subcellular location">
    <subcellularLocation>
        <location evidence="1">Nucleus</location>
    </subcellularLocation>
</comment>
<dbReference type="InterPro" id="IPR036875">
    <property type="entry name" value="Znf_CCHC_sf"/>
</dbReference>
<dbReference type="Gene3D" id="1.10.10.1460">
    <property type="match status" value="1"/>
</dbReference>
<dbReference type="GO" id="GO:0043138">
    <property type="term" value="F:3'-5' DNA helicase activity"/>
    <property type="evidence" value="ECO:0007669"/>
    <property type="project" value="UniProtKB-EC"/>
</dbReference>
<dbReference type="GO" id="GO:0003676">
    <property type="term" value="F:nucleic acid binding"/>
    <property type="evidence" value="ECO:0007669"/>
    <property type="project" value="InterPro"/>
</dbReference>
<evidence type="ECO:0000259" key="14">
    <source>
        <dbReference type="PROSITE" id="PS51192"/>
    </source>
</evidence>
<evidence type="ECO:0000256" key="12">
    <source>
        <dbReference type="SAM" id="SignalP"/>
    </source>
</evidence>
<dbReference type="InterPro" id="IPR014001">
    <property type="entry name" value="Helicase_ATP-bd"/>
</dbReference>
<dbReference type="InterPro" id="IPR027417">
    <property type="entry name" value="P-loop_NTPase"/>
</dbReference>
<feature type="compositionally biased region" description="Basic and acidic residues" evidence="11">
    <location>
        <begin position="222"/>
        <end position="233"/>
    </location>
</feature>
<feature type="domain" description="Helicase ATP-binding" evidence="14">
    <location>
        <begin position="514"/>
        <end position="676"/>
    </location>
</feature>
<feature type="chain" id="PRO_5029755810" description="DNA 3'-5' helicase" evidence="12">
    <location>
        <begin position="20"/>
        <end position="1192"/>
    </location>
</feature>
<dbReference type="GO" id="GO:0008270">
    <property type="term" value="F:zinc ion binding"/>
    <property type="evidence" value="ECO:0007669"/>
    <property type="project" value="UniProtKB-KW"/>
</dbReference>
<dbReference type="SMART" id="SM00490">
    <property type="entry name" value="HELICc"/>
    <property type="match status" value="1"/>
</dbReference>
<feature type="compositionally biased region" description="Polar residues" evidence="11">
    <location>
        <begin position="234"/>
        <end position="249"/>
    </location>
</feature>
<dbReference type="Proteomes" id="UP000593567">
    <property type="component" value="Unassembled WGS sequence"/>
</dbReference>
<dbReference type="InterPro" id="IPR004589">
    <property type="entry name" value="DNA_helicase_ATP-dep_RecQ"/>
</dbReference>
<dbReference type="Pfam" id="PF11719">
    <property type="entry name" value="Drc1-Sld2"/>
    <property type="match status" value="1"/>
</dbReference>
<dbReference type="NCBIfam" id="TIGR00614">
    <property type="entry name" value="recQ_fam"/>
    <property type="match status" value="1"/>
</dbReference>
<evidence type="ECO:0000256" key="7">
    <source>
        <dbReference type="ARBA" id="ARBA00023242"/>
    </source>
</evidence>
<comment type="similarity">
    <text evidence="2">Belongs to the helicase family. RecQ subfamily.</text>
</comment>
<evidence type="ECO:0000313" key="17">
    <source>
        <dbReference type="Proteomes" id="UP000593567"/>
    </source>
</evidence>
<evidence type="ECO:0000313" key="16">
    <source>
        <dbReference type="EMBL" id="KAF6040838.1"/>
    </source>
</evidence>
<dbReference type="CDD" id="cd18794">
    <property type="entry name" value="SF2_C_RecQ"/>
    <property type="match status" value="1"/>
</dbReference>
<dbReference type="AlphaFoldDB" id="A0A7J7KRR5"/>
<sequence>MLILRYYISTCLWAMVMVAMDEIKKKLKVWEYYFAKCHQRKPSKKDIDAAPSDIKDSYRLYNKLKHEALSKSVEKGNNENVSDVWGEQVSVKALKDNQLEYLEDGSVKVKPTEPNKTCAQDWTERLSRKLTNCADRQSLGTATPVKTALTGIVKNNISDNLDTSSALNNGLPVFKVKKARRRTIPRGWKDLVESSTSSEQDRAVSPVEKDESALTHLQSDVRQQEPRETERELPSNSSDVRTADSNRSVESPVLPDTNGSDSKTPVSAILPREQKSAYKSLPSSKEAEKFTEYKLQANQELNKTPVDRGKEQPDDLKVPPKDVQCKKLPKRTAASQQTTSVEPEAKKLKPITSSCKISSSRVHRTNDNFVKLNLRKKVYAKGKAGVKGAAYKRQQWRNKMSAKRGTACFKCGKEGHWANKCSNPSVSGQDKEKEEVFHEDTDGFLLNKPVDDYLDDLMLGAYTGEKEESKSVCAASCSPLYAAEETSACEEKALQTLQEVFGFEAFRPGQLETVCRILQGKSTLVMLSTGAGKSLCYQLPAYLHAQRSGSIAVADLPRGVKGYCLHTGQTDSVKSKIMSCITEGGAQFLLCSPEFMCSTSRVNIEFLNKLPPISFACIDEAHCLSEWSHNFRPSYLRVCKILRVRFGVTCFLGLTATATKETVVTISKHLNLECVESDCIRGTILPPNLNLSVSRDCHKEQALLDLLQSKRFRECHSIIIYCTRREQADRLASLLRTVLSNDESSDSSKKTFVAESYHAGLSAAQRRRIQKQFMTGKLRIVVATVAFGMGLDKSDVRAVIHYTLPKGFESYVQEVGRAGRDGLAAECHVFLEPEGTDVSELEKHTYANSIDQSVMRKLLSAIYTSCKCQKLAEALSQSENRPLDELTACAGHERTLVISKAVQEFNITEQGLATLLFYLELHNADWLQNLSNVYSSCSIKCYGGLSELHSAAKKCIPLGVAMAMQKKNCGKLDCKDFTFSLTEIADLLNKPSAFIKKELKQLQWIVNEDGKYKRSGIVVEFSDLAFRVRVPGNLTPQIQDEMLDFLRTRVEMQERKEVTRLHYFYHILDKLAYKDYFMVSELADQKRSDSLKMSIMKYFEADDPVKDYAVSSKSFDNQERELIYSQVSSFIGTYSSEHDFTGRDVAKILYGIASPNYPPNVWGKVRKYWRSLIGCDFNTIVSIAREELIRLL</sequence>
<keyword evidence="4" id="KW-0378">Hydrolase</keyword>
<evidence type="ECO:0000259" key="15">
    <source>
        <dbReference type="PROSITE" id="PS51194"/>
    </source>
</evidence>
<evidence type="ECO:0000259" key="13">
    <source>
        <dbReference type="PROSITE" id="PS50158"/>
    </source>
</evidence>
<evidence type="ECO:0000256" key="6">
    <source>
        <dbReference type="ARBA" id="ARBA00022840"/>
    </source>
</evidence>
<dbReference type="Gene3D" id="4.10.60.10">
    <property type="entry name" value="Zinc finger, CCHC-type"/>
    <property type="match status" value="1"/>
</dbReference>
<comment type="caution">
    <text evidence="16">The sequence shown here is derived from an EMBL/GenBank/DDBJ whole genome shotgun (WGS) entry which is preliminary data.</text>
</comment>
<evidence type="ECO:0000256" key="11">
    <source>
        <dbReference type="SAM" id="MobiDB-lite"/>
    </source>
</evidence>
<dbReference type="GO" id="GO:0000724">
    <property type="term" value="P:double-strand break repair via homologous recombination"/>
    <property type="evidence" value="ECO:0007669"/>
    <property type="project" value="TreeGrafter"/>
</dbReference>
<keyword evidence="3" id="KW-0547">Nucleotide-binding</keyword>
<keyword evidence="10" id="KW-0862">Zinc</keyword>
<feature type="domain" description="CCHC-type" evidence="13">
    <location>
        <begin position="408"/>
        <end position="423"/>
    </location>
</feature>
<dbReference type="InterPro" id="IPR001878">
    <property type="entry name" value="Znf_CCHC"/>
</dbReference>
<dbReference type="SUPFAM" id="SSF52540">
    <property type="entry name" value="P-loop containing nucleoside triphosphate hydrolases"/>
    <property type="match status" value="1"/>
</dbReference>
<accession>A0A7J7KRR5</accession>
<gene>
    <name evidence="16" type="ORF">EB796_000854</name>
</gene>
<dbReference type="GO" id="GO:0009378">
    <property type="term" value="F:four-way junction helicase activity"/>
    <property type="evidence" value="ECO:0007669"/>
    <property type="project" value="TreeGrafter"/>
</dbReference>
<dbReference type="EMBL" id="VXIV02000097">
    <property type="protein sequence ID" value="KAF6040838.1"/>
    <property type="molecule type" value="Genomic_DNA"/>
</dbReference>
<dbReference type="PROSITE" id="PS51194">
    <property type="entry name" value="HELICASE_CTER"/>
    <property type="match status" value="1"/>
</dbReference>
<dbReference type="Pfam" id="PF00271">
    <property type="entry name" value="Helicase_C"/>
    <property type="match status" value="1"/>
</dbReference>
<keyword evidence="7" id="KW-0539">Nucleus</keyword>
<dbReference type="GO" id="GO:0005634">
    <property type="term" value="C:nucleus"/>
    <property type="evidence" value="ECO:0007669"/>
    <property type="project" value="UniProtKB-SubCell"/>
</dbReference>
<keyword evidence="5" id="KW-0347">Helicase</keyword>
<dbReference type="GO" id="GO:0006260">
    <property type="term" value="P:DNA replication"/>
    <property type="evidence" value="ECO:0007669"/>
    <property type="project" value="InterPro"/>
</dbReference>
<dbReference type="GO" id="GO:0016787">
    <property type="term" value="F:hydrolase activity"/>
    <property type="evidence" value="ECO:0007669"/>
    <property type="project" value="UniProtKB-KW"/>
</dbReference>
<protein>
    <recommendedName>
        <fullName evidence="9">DNA 3'-5' helicase</fullName>
        <ecNumber evidence="9">5.6.2.4</ecNumber>
    </recommendedName>
</protein>
<keyword evidence="10" id="KW-0479">Metal-binding</keyword>
<feature type="compositionally biased region" description="Basic and acidic residues" evidence="11">
    <location>
        <begin position="305"/>
        <end position="321"/>
    </location>
</feature>
<evidence type="ECO:0000256" key="1">
    <source>
        <dbReference type="ARBA" id="ARBA00004123"/>
    </source>
</evidence>
<dbReference type="InterPro" id="IPR001650">
    <property type="entry name" value="Helicase_C-like"/>
</dbReference>
<reference evidence="16" key="1">
    <citation type="submission" date="2020-06" db="EMBL/GenBank/DDBJ databases">
        <title>Draft genome of Bugula neritina, a colonial animal packing powerful symbionts and potential medicines.</title>
        <authorList>
            <person name="Rayko M."/>
        </authorList>
    </citation>
    <scope>NUCLEOTIDE SEQUENCE [LARGE SCALE GENOMIC DNA]</scope>
    <source>
        <strain evidence="16">Kwan_BN1</strain>
    </source>
</reference>
<keyword evidence="17" id="KW-1185">Reference proteome</keyword>
<dbReference type="CDD" id="cd22289">
    <property type="entry name" value="RecQL4_SLD2_NTD"/>
    <property type="match status" value="1"/>
</dbReference>
<evidence type="ECO:0000256" key="2">
    <source>
        <dbReference type="ARBA" id="ARBA00005446"/>
    </source>
</evidence>
<keyword evidence="10" id="KW-0863">Zinc-finger</keyword>